<protein>
    <submittedName>
        <fullName evidence="1">Uncharacterized protein</fullName>
    </submittedName>
</protein>
<gene>
    <name evidence="1" type="ORF">SDC9_80858</name>
</gene>
<accession>A0A644Z0C2</accession>
<proteinExistence type="predicted"/>
<name>A0A644Z0C2_9ZZZZ</name>
<dbReference type="EMBL" id="VSSQ01006925">
    <property type="protein sequence ID" value="MPM34276.1"/>
    <property type="molecule type" value="Genomic_DNA"/>
</dbReference>
<sequence>MKSTDNPCHPSIPANPFGLLNDVADAAVGASGDDISPRLTLIGERRVVDEGVWNKTLRALHEVDGHSVFEIKNTRDLSQVDKPIRQPVGLFGQGQSKNFLKFGAGHTGADIKPRLKLLVGKGIRMGNELSVCGIGLLHEIP</sequence>
<evidence type="ECO:0000313" key="1">
    <source>
        <dbReference type="EMBL" id="MPM34276.1"/>
    </source>
</evidence>
<comment type="caution">
    <text evidence="1">The sequence shown here is derived from an EMBL/GenBank/DDBJ whole genome shotgun (WGS) entry which is preliminary data.</text>
</comment>
<organism evidence="1">
    <name type="scientific">bioreactor metagenome</name>
    <dbReference type="NCBI Taxonomy" id="1076179"/>
    <lineage>
        <taxon>unclassified sequences</taxon>
        <taxon>metagenomes</taxon>
        <taxon>ecological metagenomes</taxon>
    </lineage>
</organism>
<reference evidence="1" key="1">
    <citation type="submission" date="2019-08" db="EMBL/GenBank/DDBJ databases">
        <authorList>
            <person name="Kucharzyk K."/>
            <person name="Murdoch R.W."/>
            <person name="Higgins S."/>
            <person name="Loffler F."/>
        </authorList>
    </citation>
    <scope>NUCLEOTIDE SEQUENCE</scope>
</reference>
<dbReference type="AlphaFoldDB" id="A0A644Z0C2"/>